<reference evidence="5 6" key="1">
    <citation type="submission" date="2018-07" db="EMBL/GenBank/DDBJ databases">
        <title>Genomic Encyclopedia of Type Strains, Phase IV (KMG-IV): sequencing the most valuable type-strain genomes for metagenomic binning, comparative biology and taxonomic classification.</title>
        <authorList>
            <person name="Goeker M."/>
        </authorList>
    </citation>
    <scope>NUCLEOTIDE SEQUENCE [LARGE SCALE GENOMIC DNA]</scope>
    <source>
        <strain evidence="5 6">DSM 103736</strain>
    </source>
</reference>
<dbReference type="InterPro" id="IPR037171">
    <property type="entry name" value="NagB/RpiA_transferase-like"/>
</dbReference>
<dbReference type="AlphaFoldDB" id="A0A370QMB0"/>
<organism evidence="5 6">
    <name type="scientific">Enterobacillus tribolii</name>
    <dbReference type="NCBI Taxonomy" id="1487935"/>
    <lineage>
        <taxon>Bacteria</taxon>
        <taxon>Pseudomonadati</taxon>
        <taxon>Pseudomonadota</taxon>
        <taxon>Gammaproteobacteria</taxon>
        <taxon>Enterobacterales</taxon>
        <taxon>Hafniaceae</taxon>
        <taxon>Enterobacillus</taxon>
    </lineage>
</organism>
<keyword evidence="1" id="KW-0805">Transcription regulation</keyword>
<dbReference type="PANTHER" id="PTHR30363">
    <property type="entry name" value="HTH-TYPE TRANSCRIPTIONAL REGULATOR SRLR-RELATED"/>
    <property type="match status" value="1"/>
</dbReference>
<evidence type="ECO:0000259" key="4">
    <source>
        <dbReference type="PROSITE" id="PS51000"/>
    </source>
</evidence>
<evidence type="ECO:0000256" key="3">
    <source>
        <dbReference type="ARBA" id="ARBA00023163"/>
    </source>
</evidence>
<gene>
    <name evidence="5" type="ORF">C8D90_107109</name>
</gene>
<dbReference type="SUPFAM" id="SSF100950">
    <property type="entry name" value="NagB/RpiA/CoA transferase-like"/>
    <property type="match status" value="1"/>
</dbReference>
<evidence type="ECO:0000313" key="6">
    <source>
        <dbReference type="Proteomes" id="UP000254848"/>
    </source>
</evidence>
<dbReference type="InterPro" id="IPR050313">
    <property type="entry name" value="Carb_Metab_HTH_regulators"/>
</dbReference>
<dbReference type="Proteomes" id="UP000254848">
    <property type="component" value="Unassembled WGS sequence"/>
</dbReference>
<dbReference type="PROSITE" id="PS00894">
    <property type="entry name" value="HTH_DEOR_1"/>
    <property type="match status" value="1"/>
</dbReference>
<keyword evidence="3" id="KW-0804">Transcription</keyword>
<comment type="caution">
    <text evidence="5">The sequence shown here is derived from an EMBL/GenBank/DDBJ whole genome shotgun (WGS) entry which is preliminary data.</text>
</comment>
<dbReference type="Pfam" id="PF00455">
    <property type="entry name" value="DeoRC"/>
    <property type="match status" value="1"/>
</dbReference>
<keyword evidence="2" id="KW-0238">DNA-binding</keyword>
<evidence type="ECO:0000313" key="5">
    <source>
        <dbReference type="EMBL" id="RDK89458.1"/>
    </source>
</evidence>
<dbReference type="PANTHER" id="PTHR30363:SF8">
    <property type="entry name" value="DEOXYRIBOSE OPERON REPRESSOR"/>
    <property type="match status" value="1"/>
</dbReference>
<proteinExistence type="predicted"/>
<name>A0A370QMB0_9GAMM</name>
<evidence type="ECO:0000256" key="1">
    <source>
        <dbReference type="ARBA" id="ARBA00023015"/>
    </source>
</evidence>
<sequence length="254" mass="28007">METRRSDRINRLAQALRRTDKLHLKDAAELLRVSEMTIRRDLAAQPCDVVLLGGYVVLDPKINQSVRYFISDQQEKRVREKRHIGALASSLIAPDDVVFFDCGTTVPFIIDELDDALSFTAVCYSLNTFMALRNKPNCHVILCGGSFNPDSAIFVPNGATSELHNICPTLAFISAAGITIRQGATCYNLDEIAVKQKAISQARRSVLVADASKFGEIRPAWIAPLDHFSVLITDQAPEGELKQHLSAKGIDILS</sequence>
<dbReference type="Gene3D" id="3.40.50.1360">
    <property type="match status" value="1"/>
</dbReference>
<dbReference type="EMBL" id="QRAP01000007">
    <property type="protein sequence ID" value="RDK89458.1"/>
    <property type="molecule type" value="Genomic_DNA"/>
</dbReference>
<dbReference type="NCBIfam" id="NF007961">
    <property type="entry name" value="PRK10681.1"/>
    <property type="match status" value="1"/>
</dbReference>
<dbReference type="RefSeq" id="WP_115459331.1">
    <property type="nucleotide sequence ID" value="NZ_QRAP01000007.1"/>
</dbReference>
<dbReference type="InterPro" id="IPR014036">
    <property type="entry name" value="DeoR-like_C"/>
</dbReference>
<dbReference type="InterPro" id="IPR001034">
    <property type="entry name" value="DeoR_HTH"/>
</dbReference>
<keyword evidence="6" id="KW-1185">Reference proteome</keyword>
<dbReference type="SMART" id="SM01134">
    <property type="entry name" value="DeoRC"/>
    <property type="match status" value="1"/>
</dbReference>
<accession>A0A370QMB0</accession>
<feature type="domain" description="HTH deoR-type" evidence="4">
    <location>
        <begin position="5"/>
        <end position="57"/>
    </location>
</feature>
<dbReference type="InterPro" id="IPR018356">
    <property type="entry name" value="Tscrpt_reg_HTH_DeoR_CS"/>
</dbReference>
<dbReference type="OrthoDB" id="9797223at2"/>
<dbReference type="PROSITE" id="PS51000">
    <property type="entry name" value="HTH_DEOR_2"/>
    <property type="match status" value="1"/>
</dbReference>
<dbReference type="Pfam" id="PF08220">
    <property type="entry name" value="HTH_DeoR"/>
    <property type="match status" value="1"/>
</dbReference>
<protein>
    <submittedName>
        <fullName evidence="5">DeoR family transcriptional regulator</fullName>
    </submittedName>
</protein>
<dbReference type="GO" id="GO:0003700">
    <property type="term" value="F:DNA-binding transcription factor activity"/>
    <property type="evidence" value="ECO:0007669"/>
    <property type="project" value="InterPro"/>
</dbReference>
<dbReference type="GO" id="GO:0003677">
    <property type="term" value="F:DNA binding"/>
    <property type="evidence" value="ECO:0007669"/>
    <property type="project" value="UniProtKB-KW"/>
</dbReference>
<evidence type="ECO:0000256" key="2">
    <source>
        <dbReference type="ARBA" id="ARBA00023125"/>
    </source>
</evidence>
<dbReference type="SMART" id="SM00420">
    <property type="entry name" value="HTH_DEOR"/>
    <property type="match status" value="1"/>
</dbReference>